<sequence length="117" mass="13202">GPVLNVQILGEIAEFERYDCIVWTSQSVFMKFYVRYNNDLKGYVYGSSFILGIVSSELYLLKLYCKIGIAKSLLGKEEWDYPVALLLEGSFICSCTKGVLLVFIVIPTRSKIVGSRI</sequence>
<organism evidence="2 3">
    <name type="scientific">Penicillium cf. griseofulvum</name>
    <dbReference type="NCBI Taxonomy" id="2972120"/>
    <lineage>
        <taxon>Eukaryota</taxon>
        <taxon>Fungi</taxon>
        <taxon>Dikarya</taxon>
        <taxon>Ascomycota</taxon>
        <taxon>Pezizomycotina</taxon>
        <taxon>Eurotiomycetes</taxon>
        <taxon>Eurotiomycetidae</taxon>
        <taxon>Eurotiales</taxon>
        <taxon>Aspergillaceae</taxon>
        <taxon>Penicillium</taxon>
    </lineage>
</organism>
<dbReference type="AlphaFoldDB" id="A0A9W9J1H8"/>
<evidence type="ECO:0000313" key="2">
    <source>
        <dbReference type="EMBL" id="KAJ5185821.1"/>
    </source>
</evidence>
<proteinExistence type="predicted"/>
<dbReference type="Proteomes" id="UP001150879">
    <property type="component" value="Unassembled WGS sequence"/>
</dbReference>
<feature type="non-terminal residue" evidence="2">
    <location>
        <position position="117"/>
    </location>
</feature>
<dbReference type="EMBL" id="JAPQKP010000006">
    <property type="protein sequence ID" value="KAJ5185821.1"/>
    <property type="molecule type" value="Genomic_DNA"/>
</dbReference>
<dbReference type="OrthoDB" id="10251412at2759"/>
<reference evidence="2" key="1">
    <citation type="submission" date="2022-11" db="EMBL/GenBank/DDBJ databases">
        <authorList>
            <person name="Petersen C."/>
        </authorList>
    </citation>
    <scope>NUCLEOTIDE SEQUENCE</scope>
    <source>
        <strain evidence="2">IBT 16849</strain>
    </source>
</reference>
<evidence type="ECO:0000256" key="1">
    <source>
        <dbReference type="SAM" id="Phobius"/>
    </source>
</evidence>
<accession>A0A9W9J1H8</accession>
<name>A0A9W9J1H8_9EURO</name>
<evidence type="ECO:0000313" key="3">
    <source>
        <dbReference type="Proteomes" id="UP001150879"/>
    </source>
</evidence>
<keyword evidence="1" id="KW-0812">Transmembrane</keyword>
<comment type="caution">
    <text evidence="2">The sequence shown here is derived from an EMBL/GenBank/DDBJ whole genome shotgun (WGS) entry which is preliminary data.</text>
</comment>
<feature type="transmembrane region" description="Helical" evidence="1">
    <location>
        <begin position="42"/>
        <end position="61"/>
    </location>
</feature>
<reference evidence="2" key="2">
    <citation type="journal article" date="2023" name="IMA Fungus">
        <title>Comparative genomic study of the Penicillium genus elucidates a diverse pangenome and 15 lateral gene transfer events.</title>
        <authorList>
            <person name="Petersen C."/>
            <person name="Sorensen T."/>
            <person name="Nielsen M.R."/>
            <person name="Sondergaard T.E."/>
            <person name="Sorensen J.L."/>
            <person name="Fitzpatrick D.A."/>
            <person name="Frisvad J.C."/>
            <person name="Nielsen K.L."/>
        </authorList>
    </citation>
    <scope>NUCLEOTIDE SEQUENCE</scope>
    <source>
        <strain evidence="2">IBT 16849</strain>
    </source>
</reference>
<feature type="transmembrane region" description="Helical" evidence="1">
    <location>
        <begin position="81"/>
        <end position="106"/>
    </location>
</feature>
<keyword evidence="3" id="KW-1185">Reference proteome</keyword>
<protein>
    <submittedName>
        <fullName evidence="2">Uncharacterized protein</fullName>
    </submittedName>
</protein>
<keyword evidence="1" id="KW-1133">Transmembrane helix</keyword>
<keyword evidence="1" id="KW-0472">Membrane</keyword>
<gene>
    <name evidence="2" type="ORF">N7472_010661</name>
</gene>